<organism evidence="9 10">
    <name type="scientific">Gossypium darwinii</name>
    <name type="common">Darwin's cotton</name>
    <name type="synonym">Gossypium barbadense var. darwinii</name>
    <dbReference type="NCBI Taxonomy" id="34276"/>
    <lineage>
        <taxon>Eukaryota</taxon>
        <taxon>Viridiplantae</taxon>
        <taxon>Streptophyta</taxon>
        <taxon>Embryophyta</taxon>
        <taxon>Tracheophyta</taxon>
        <taxon>Spermatophyta</taxon>
        <taxon>Magnoliopsida</taxon>
        <taxon>eudicotyledons</taxon>
        <taxon>Gunneridae</taxon>
        <taxon>Pentapetalae</taxon>
        <taxon>rosids</taxon>
        <taxon>malvids</taxon>
        <taxon>Malvales</taxon>
        <taxon>Malvaceae</taxon>
        <taxon>Malvoideae</taxon>
        <taxon>Gossypium</taxon>
    </lineage>
</organism>
<protein>
    <submittedName>
        <fullName evidence="9">Uncharacterized protein</fullName>
    </submittedName>
</protein>
<dbReference type="InterPro" id="IPR003683">
    <property type="entry name" value="Cyt_6/f_cplx_su5"/>
</dbReference>
<proteinExistence type="predicted"/>
<dbReference type="Proteomes" id="UP000323506">
    <property type="component" value="Chromosome A07"/>
</dbReference>
<comment type="subcellular location">
    <subcellularLocation>
        <location evidence="1">Membrane</location>
        <topology evidence="1">Single-pass membrane protein</topology>
    </subcellularLocation>
</comment>
<evidence type="ECO:0000256" key="3">
    <source>
        <dbReference type="ARBA" id="ARBA00022531"/>
    </source>
</evidence>
<keyword evidence="10" id="KW-1185">Reference proteome</keyword>
<evidence type="ECO:0000256" key="1">
    <source>
        <dbReference type="ARBA" id="ARBA00004167"/>
    </source>
</evidence>
<evidence type="ECO:0000256" key="7">
    <source>
        <dbReference type="ARBA" id="ARBA00023136"/>
    </source>
</evidence>
<keyword evidence="5" id="KW-0249">Electron transport</keyword>
<gene>
    <name evidence="9" type="ORF">ES288_A07G090900v1</name>
</gene>
<keyword evidence="6 8" id="KW-1133">Transmembrane helix</keyword>
<evidence type="ECO:0000313" key="10">
    <source>
        <dbReference type="Proteomes" id="UP000323506"/>
    </source>
</evidence>
<feature type="transmembrane region" description="Helical" evidence="8">
    <location>
        <begin position="12"/>
        <end position="32"/>
    </location>
</feature>
<evidence type="ECO:0000256" key="4">
    <source>
        <dbReference type="ARBA" id="ARBA00022692"/>
    </source>
</evidence>
<name>A0A5D2FXD6_GOSDA</name>
<keyword evidence="2" id="KW-0813">Transport</keyword>
<dbReference type="Pfam" id="PF02529">
    <property type="entry name" value="PetG"/>
    <property type="match status" value="1"/>
</dbReference>
<dbReference type="AlphaFoldDB" id="A0A5D2FXD6"/>
<accession>A0A5D2FXD6</accession>
<dbReference type="GO" id="GO:0009512">
    <property type="term" value="C:cytochrome b6f complex"/>
    <property type="evidence" value="ECO:0007669"/>
    <property type="project" value="InterPro"/>
</dbReference>
<dbReference type="InterPro" id="IPR036099">
    <property type="entry name" value="Cyt_6/f_cplx_su5_sf"/>
</dbReference>
<keyword evidence="4 8" id="KW-0812">Transmembrane</keyword>
<dbReference type="GO" id="GO:0015979">
    <property type="term" value="P:photosynthesis"/>
    <property type="evidence" value="ECO:0007669"/>
    <property type="project" value="UniProtKB-KW"/>
</dbReference>
<evidence type="ECO:0000256" key="8">
    <source>
        <dbReference type="SAM" id="Phobius"/>
    </source>
</evidence>
<evidence type="ECO:0000256" key="5">
    <source>
        <dbReference type="ARBA" id="ARBA00022982"/>
    </source>
</evidence>
<keyword evidence="7 8" id="KW-0472">Membrane</keyword>
<dbReference type="SUPFAM" id="SSF103446">
    <property type="entry name" value="PetG subunit of the cytochrome b6f complex"/>
    <property type="match status" value="1"/>
</dbReference>
<keyword evidence="3" id="KW-0602">Photosynthesis</keyword>
<dbReference type="GO" id="GO:0016020">
    <property type="term" value="C:membrane"/>
    <property type="evidence" value="ECO:0007669"/>
    <property type="project" value="UniProtKB-SubCell"/>
</dbReference>
<evidence type="ECO:0000256" key="6">
    <source>
        <dbReference type="ARBA" id="ARBA00022989"/>
    </source>
</evidence>
<evidence type="ECO:0000256" key="2">
    <source>
        <dbReference type="ARBA" id="ARBA00022448"/>
    </source>
</evidence>
<reference evidence="9 10" key="1">
    <citation type="submission" date="2019-06" db="EMBL/GenBank/DDBJ databases">
        <title>WGS assembly of Gossypium darwinii.</title>
        <authorList>
            <person name="Chen Z.J."/>
            <person name="Sreedasyam A."/>
            <person name="Ando A."/>
            <person name="Song Q."/>
            <person name="De L."/>
            <person name="Hulse-Kemp A."/>
            <person name="Ding M."/>
            <person name="Ye W."/>
            <person name="Kirkbride R."/>
            <person name="Jenkins J."/>
            <person name="Plott C."/>
            <person name="Lovell J."/>
            <person name="Lin Y.-M."/>
            <person name="Vaughn R."/>
            <person name="Liu B."/>
            <person name="Li W."/>
            <person name="Simpson S."/>
            <person name="Scheffler B."/>
            <person name="Saski C."/>
            <person name="Grover C."/>
            <person name="Hu G."/>
            <person name="Conover J."/>
            <person name="Carlson J."/>
            <person name="Shu S."/>
            <person name="Boston L."/>
            <person name="Williams M."/>
            <person name="Peterson D."/>
            <person name="Mcgee K."/>
            <person name="Jones D."/>
            <person name="Wendel J."/>
            <person name="Stelly D."/>
            <person name="Grimwood J."/>
            <person name="Schmutz J."/>
        </authorList>
    </citation>
    <scope>NUCLEOTIDE SEQUENCE [LARGE SCALE GENOMIC DNA]</scope>
    <source>
        <strain evidence="9">1808015.09</strain>
    </source>
</reference>
<sequence>MNVFLVNLVAAQFLQIIFITLAELFVTVYLHYKRGDQLNF</sequence>
<dbReference type="EMBL" id="CM017694">
    <property type="protein sequence ID" value="TYH09379.1"/>
    <property type="molecule type" value="Genomic_DNA"/>
</dbReference>
<evidence type="ECO:0000313" key="9">
    <source>
        <dbReference type="EMBL" id="TYH09379.1"/>
    </source>
</evidence>